<dbReference type="GO" id="GO:0005509">
    <property type="term" value="F:calcium ion binding"/>
    <property type="evidence" value="ECO:0007669"/>
    <property type="project" value="InterPro"/>
</dbReference>
<evidence type="ECO:0000259" key="5">
    <source>
        <dbReference type="PROSITE" id="PS50222"/>
    </source>
</evidence>
<keyword evidence="2" id="KW-0677">Repeat</keyword>
<dbReference type="InterPro" id="IPR011992">
    <property type="entry name" value="EF-hand-dom_pair"/>
</dbReference>
<evidence type="ECO:0000256" key="2">
    <source>
        <dbReference type="ARBA" id="ARBA00022737"/>
    </source>
</evidence>
<keyword evidence="4" id="KW-0812">Transmembrane</keyword>
<dbReference type="InterPro" id="IPR002048">
    <property type="entry name" value="EF_hand_dom"/>
</dbReference>
<dbReference type="InterPro" id="IPR018247">
    <property type="entry name" value="EF_Hand_1_Ca_BS"/>
</dbReference>
<dbReference type="InterPro" id="IPR039647">
    <property type="entry name" value="EF_hand_pair_protein_CML-like"/>
</dbReference>
<evidence type="ECO:0000256" key="4">
    <source>
        <dbReference type="SAM" id="Phobius"/>
    </source>
</evidence>
<dbReference type="AlphaFoldDB" id="A0A9N7MUT4"/>
<dbReference type="Gene3D" id="1.10.238.10">
    <property type="entry name" value="EF-hand"/>
    <property type="match status" value="1"/>
</dbReference>
<dbReference type="PANTHER" id="PTHR10891">
    <property type="entry name" value="EF-HAND CALCIUM-BINDING DOMAIN CONTAINING PROTEIN"/>
    <property type="match status" value="1"/>
</dbReference>
<dbReference type="Pfam" id="PF13499">
    <property type="entry name" value="EF-hand_7"/>
    <property type="match status" value="1"/>
</dbReference>
<evidence type="ECO:0000256" key="1">
    <source>
        <dbReference type="ARBA" id="ARBA00022723"/>
    </source>
</evidence>
<feature type="domain" description="EF-hand" evidence="5">
    <location>
        <begin position="156"/>
        <end position="188"/>
    </location>
</feature>
<evidence type="ECO:0000313" key="7">
    <source>
        <dbReference type="Proteomes" id="UP001153555"/>
    </source>
</evidence>
<protein>
    <submittedName>
        <fullName evidence="6">Probable calcium-binding protein CML30</fullName>
    </submittedName>
</protein>
<evidence type="ECO:0000313" key="6">
    <source>
        <dbReference type="EMBL" id="CAA0820257.1"/>
    </source>
</evidence>
<feature type="domain" description="EF-hand" evidence="5">
    <location>
        <begin position="118"/>
        <end position="153"/>
    </location>
</feature>
<feature type="transmembrane region" description="Helical" evidence="4">
    <location>
        <begin position="12"/>
        <end position="38"/>
    </location>
</feature>
<accession>A0A9N7MUT4</accession>
<keyword evidence="4" id="KW-1133">Transmembrane helix</keyword>
<evidence type="ECO:0000256" key="3">
    <source>
        <dbReference type="ARBA" id="ARBA00022837"/>
    </source>
</evidence>
<keyword evidence="1" id="KW-0479">Metal-binding</keyword>
<name>A0A9N7MUT4_STRHE</name>
<dbReference type="Proteomes" id="UP001153555">
    <property type="component" value="Unassembled WGS sequence"/>
</dbReference>
<proteinExistence type="predicted"/>
<dbReference type="SMART" id="SM00054">
    <property type="entry name" value="EFh"/>
    <property type="match status" value="2"/>
</dbReference>
<dbReference type="CDD" id="cd00051">
    <property type="entry name" value="EFh"/>
    <property type="match status" value="1"/>
</dbReference>
<dbReference type="FunFam" id="1.10.238.10:FF:000003">
    <property type="entry name" value="Calmodulin A"/>
    <property type="match status" value="1"/>
</dbReference>
<keyword evidence="4" id="KW-0472">Membrane</keyword>
<reference evidence="6" key="1">
    <citation type="submission" date="2019-12" db="EMBL/GenBank/DDBJ databases">
        <authorList>
            <person name="Scholes J."/>
        </authorList>
    </citation>
    <scope>NUCLEOTIDE SEQUENCE</scope>
</reference>
<sequence length="188" mass="20575">MMSLSNLSKLQILDIISVNSSFVQVFVLLVCLIEFFVFFDKKKFAGFFLGFYSLLLTPVQGSVLSSRGGKTNPVQEEKCHVSRGDLSVVLTSLRLPCEDIPAKLDVDGIVEMFEGKSVFSGEVKEAFDVFDENGDGFIDAGELGKVLCALGFGEGLDVERCRGMIGAFDENGDGMIDFGEFVKLMGYM</sequence>
<keyword evidence="3" id="KW-0106">Calcium</keyword>
<gene>
    <name evidence="6" type="ORF">SHERM_01495</name>
</gene>
<dbReference type="OrthoDB" id="26525at2759"/>
<keyword evidence="7" id="KW-1185">Reference proteome</keyword>
<dbReference type="PROSITE" id="PS00018">
    <property type="entry name" value="EF_HAND_1"/>
    <property type="match status" value="2"/>
</dbReference>
<organism evidence="6 7">
    <name type="scientific">Striga hermonthica</name>
    <name type="common">Purple witchweed</name>
    <name type="synonym">Buchnera hermonthica</name>
    <dbReference type="NCBI Taxonomy" id="68872"/>
    <lineage>
        <taxon>Eukaryota</taxon>
        <taxon>Viridiplantae</taxon>
        <taxon>Streptophyta</taxon>
        <taxon>Embryophyta</taxon>
        <taxon>Tracheophyta</taxon>
        <taxon>Spermatophyta</taxon>
        <taxon>Magnoliopsida</taxon>
        <taxon>eudicotyledons</taxon>
        <taxon>Gunneridae</taxon>
        <taxon>Pentapetalae</taxon>
        <taxon>asterids</taxon>
        <taxon>lamiids</taxon>
        <taxon>Lamiales</taxon>
        <taxon>Orobanchaceae</taxon>
        <taxon>Buchnereae</taxon>
        <taxon>Striga</taxon>
    </lineage>
</organism>
<feature type="transmembrane region" description="Helical" evidence="4">
    <location>
        <begin position="44"/>
        <end position="64"/>
    </location>
</feature>
<dbReference type="SUPFAM" id="SSF47473">
    <property type="entry name" value="EF-hand"/>
    <property type="match status" value="1"/>
</dbReference>
<dbReference type="PROSITE" id="PS50222">
    <property type="entry name" value="EF_HAND_2"/>
    <property type="match status" value="2"/>
</dbReference>
<dbReference type="EMBL" id="CACSLK010020336">
    <property type="protein sequence ID" value="CAA0820257.1"/>
    <property type="molecule type" value="Genomic_DNA"/>
</dbReference>
<comment type="caution">
    <text evidence="6">The sequence shown here is derived from an EMBL/GenBank/DDBJ whole genome shotgun (WGS) entry which is preliminary data.</text>
</comment>